<accession>A0ACC1HYY6</accession>
<dbReference type="Proteomes" id="UP001145114">
    <property type="component" value="Unassembled WGS sequence"/>
</dbReference>
<organism evidence="1 2">
    <name type="scientific">Spiromyces aspiralis</name>
    <dbReference type="NCBI Taxonomy" id="68401"/>
    <lineage>
        <taxon>Eukaryota</taxon>
        <taxon>Fungi</taxon>
        <taxon>Fungi incertae sedis</taxon>
        <taxon>Zoopagomycota</taxon>
        <taxon>Kickxellomycotina</taxon>
        <taxon>Kickxellomycetes</taxon>
        <taxon>Kickxellales</taxon>
        <taxon>Kickxellaceae</taxon>
        <taxon>Spiromyces</taxon>
    </lineage>
</organism>
<evidence type="ECO:0000313" key="2">
    <source>
        <dbReference type="Proteomes" id="UP001145114"/>
    </source>
</evidence>
<reference evidence="1" key="1">
    <citation type="submission" date="2022-06" db="EMBL/GenBank/DDBJ databases">
        <title>Phylogenomic reconstructions and comparative analyses of Kickxellomycotina fungi.</title>
        <authorList>
            <person name="Reynolds N.K."/>
            <person name="Stajich J.E."/>
            <person name="Barry K."/>
            <person name="Grigoriev I.V."/>
            <person name="Crous P."/>
            <person name="Smith M.E."/>
        </authorList>
    </citation>
    <scope>NUCLEOTIDE SEQUENCE</scope>
    <source>
        <strain evidence="1">RSA 2271</strain>
    </source>
</reference>
<sequence>MSRSNNLISDEDQLMQVLKSKRLSYEVFDGLRGIIIRSLSEVDFKAHDRMLLLAFSVETYKDLEARTTIAKAWPNMGASAKQEIFNALCGPTQEGATSEEGTPGPAGVREVTEATGSIAIGSGPQKPTVTSTRAKSV</sequence>
<proteinExistence type="predicted"/>
<protein>
    <submittedName>
        <fullName evidence="1">Uncharacterized protein</fullName>
    </submittedName>
</protein>
<gene>
    <name evidence="1" type="ORF">EV182_001641</name>
</gene>
<keyword evidence="2" id="KW-1185">Reference proteome</keyword>
<feature type="non-terminal residue" evidence="1">
    <location>
        <position position="137"/>
    </location>
</feature>
<evidence type="ECO:0000313" key="1">
    <source>
        <dbReference type="EMBL" id="KAJ1679639.1"/>
    </source>
</evidence>
<comment type="caution">
    <text evidence="1">The sequence shown here is derived from an EMBL/GenBank/DDBJ whole genome shotgun (WGS) entry which is preliminary data.</text>
</comment>
<name>A0ACC1HYY6_9FUNG</name>
<dbReference type="EMBL" id="JAMZIH010000260">
    <property type="protein sequence ID" value="KAJ1679639.1"/>
    <property type="molecule type" value="Genomic_DNA"/>
</dbReference>